<dbReference type="EMBL" id="VNKQ01000018">
    <property type="protein sequence ID" value="KAG0645463.1"/>
    <property type="molecule type" value="Genomic_DNA"/>
</dbReference>
<evidence type="ECO:0000259" key="6">
    <source>
        <dbReference type="SMART" id="SM00906"/>
    </source>
</evidence>
<keyword evidence="3" id="KW-0805">Transcription regulation</keyword>
<feature type="domain" description="Xylanolytic transcriptional activator regulatory" evidence="6">
    <location>
        <begin position="132"/>
        <end position="211"/>
    </location>
</feature>
<dbReference type="Pfam" id="PF04082">
    <property type="entry name" value="Fungal_trans"/>
    <property type="match status" value="1"/>
</dbReference>
<protein>
    <recommendedName>
        <fullName evidence="6">Xylanolytic transcriptional activator regulatory domain-containing protein</fullName>
    </recommendedName>
</protein>
<dbReference type="OrthoDB" id="3862662at2759"/>
<dbReference type="CDD" id="cd12148">
    <property type="entry name" value="fungal_TF_MHR"/>
    <property type="match status" value="1"/>
</dbReference>
<dbReference type="GO" id="GO:0008270">
    <property type="term" value="F:zinc ion binding"/>
    <property type="evidence" value="ECO:0007669"/>
    <property type="project" value="InterPro"/>
</dbReference>
<evidence type="ECO:0000256" key="2">
    <source>
        <dbReference type="ARBA" id="ARBA00022723"/>
    </source>
</evidence>
<keyword evidence="8" id="KW-1185">Reference proteome</keyword>
<accession>A0A9P6SLL2</accession>
<name>A0A9P6SLL2_9HELO</name>
<dbReference type="SMART" id="SM00906">
    <property type="entry name" value="Fungal_trans"/>
    <property type="match status" value="1"/>
</dbReference>
<proteinExistence type="predicted"/>
<gene>
    <name evidence="7" type="ORF">D0Z07_8681</name>
</gene>
<evidence type="ECO:0000313" key="7">
    <source>
        <dbReference type="EMBL" id="KAG0645463.1"/>
    </source>
</evidence>
<reference evidence="7" key="1">
    <citation type="submission" date="2019-07" db="EMBL/GenBank/DDBJ databases">
        <title>Hyphodiscus hymeniophilus genome sequencing and assembly.</title>
        <authorList>
            <person name="Kramer G."/>
            <person name="Nodwell J."/>
        </authorList>
    </citation>
    <scope>NUCLEOTIDE SEQUENCE</scope>
    <source>
        <strain evidence="7">ATCC 34498</strain>
    </source>
</reference>
<dbReference type="GO" id="GO:0000981">
    <property type="term" value="F:DNA-binding transcription factor activity, RNA polymerase II-specific"/>
    <property type="evidence" value="ECO:0007669"/>
    <property type="project" value="InterPro"/>
</dbReference>
<sequence>MARASYTLNVSPDVLGNMIDIYFDNMTAISLFHEPSFQDKLLSIESPAQTHALLAAVLAFSARFCAPESQDGYNSSMLAGMNHNPLYFLERASRFFEEALKECGDESPPLCVLQAQILIAHCQLTQGVRGMAWRALGTCVRLAYELNLHLVDVERPQHVVDPKQWCEDEEKRRAWWAIWEMDVFASTVRRYPTAVNWSQIETLLPVEDKYWFQGKPWASCFLELDPIRRWKVLQESGNQSAKAWFLVINSLMKEAQLISSPQAVSRLDRVDRRRYSAKPNKDRIHAATMADEARDKLETLENCVRCFVMALPNSLKYRNQYLGFEASQPGEISSSSRQRDCGLYNIHIMTQLSKLMIHHYGIFSESARTSRTAPKQYRDITSQSFASGGIKNDDSVAVYQYFEAADEILGIVNRSSEDHIQHINAFLASTIWLASAVQLVRKEFGPSETNISLVKSKFEVLNLTYKRHTIEGSER</sequence>
<comment type="caution">
    <text evidence="7">The sequence shown here is derived from an EMBL/GenBank/DDBJ whole genome shotgun (WGS) entry which is preliminary data.</text>
</comment>
<dbReference type="InterPro" id="IPR007219">
    <property type="entry name" value="XnlR_reg_dom"/>
</dbReference>
<dbReference type="PANTHER" id="PTHR47338">
    <property type="entry name" value="ZN(II)2CYS6 TRANSCRIPTION FACTOR (EUROFUNG)-RELATED"/>
    <property type="match status" value="1"/>
</dbReference>
<dbReference type="GO" id="GO:0005634">
    <property type="term" value="C:nucleus"/>
    <property type="evidence" value="ECO:0007669"/>
    <property type="project" value="UniProtKB-SubCell"/>
</dbReference>
<evidence type="ECO:0000256" key="3">
    <source>
        <dbReference type="ARBA" id="ARBA00023015"/>
    </source>
</evidence>
<dbReference type="InterPro" id="IPR050815">
    <property type="entry name" value="TF_fung"/>
</dbReference>
<keyword evidence="4" id="KW-0804">Transcription</keyword>
<dbReference type="GO" id="GO:0003677">
    <property type="term" value="F:DNA binding"/>
    <property type="evidence" value="ECO:0007669"/>
    <property type="project" value="InterPro"/>
</dbReference>
<comment type="subcellular location">
    <subcellularLocation>
        <location evidence="1">Nucleus</location>
    </subcellularLocation>
</comment>
<dbReference type="GO" id="GO:0006351">
    <property type="term" value="P:DNA-templated transcription"/>
    <property type="evidence" value="ECO:0007669"/>
    <property type="project" value="InterPro"/>
</dbReference>
<evidence type="ECO:0000313" key="8">
    <source>
        <dbReference type="Proteomes" id="UP000785200"/>
    </source>
</evidence>
<evidence type="ECO:0000256" key="4">
    <source>
        <dbReference type="ARBA" id="ARBA00023163"/>
    </source>
</evidence>
<keyword evidence="5" id="KW-0539">Nucleus</keyword>
<organism evidence="7 8">
    <name type="scientific">Hyphodiscus hymeniophilus</name>
    <dbReference type="NCBI Taxonomy" id="353542"/>
    <lineage>
        <taxon>Eukaryota</taxon>
        <taxon>Fungi</taxon>
        <taxon>Dikarya</taxon>
        <taxon>Ascomycota</taxon>
        <taxon>Pezizomycotina</taxon>
        <taxon>Leotiomycetes</taxon>
        <taxon>Helotiales</taxon>
        <taxon>Hyphodiscaceae</taxon>
        <taxon>Hyphodiscus</taxon>
    </lineage>
</organism>
<dbReference type="PANTHER" id="PTHR47338:SF10">
    <property type="entry name" value="TRANSCRIPTION FACTOR DOMAIN-CONTAINING PROTEIN-RELATED"/>
    <property type="match status" value="1"/>
</dbReference>
<evidence type="ECO:0000256" key="1">
    <source>
        <dbReference type="ARBA" id="ARBA00004123"/>
    </source>
</evidence>
<dbReference type="Proteomes" id="UP000785200">
    <property type="component" value="Unassembled WGS sequence"/>
</dbReference>
<dbReference type="AlphaFoldDB" id="A0A9P6SLL2"/>
<keyword evidence="2" id="KW-0479">Metal-binding</keyword>
<evidence type="ECO:0000256" key="5">
    <source>
        <dbReference type="ARBA" id="ARBA00023242"/>
    </source>
</evidence>